<keyword evidence="2" id="KW-1185">Reference proteome</keyword>
<dbReference type="InterPro" id="IPR025234">
    <property type="entry name" value="YjzH-like"/>
</dbReference>
<comment type="caution">
    <text evidence="1">The sequence shown here is derived from an EMBL/GenBank/DDBJ whole genome shotgun (WGS) entry which is preliminary data.</text>
</comment>
<protein>
    <submittedName>
        <fullName evidence="1">DUF4177 domain-containing protein</fullName>
    </submittedName>
</protein>
<accession>A0A939K197</accession>
<reference evidence="1" key="1">
    <citation type="submission" date="2021-03" db="EMBL/GenBank/DDBJ databases">
        <title>Fibrella sp. HMF5335 genome sequencing and assembly.</title>
        <authorList>
            <person name="Kang H."/>
            <person name="Kim H."/>
            <person name="Bae S."/>
            <person name="Joh K."/>
        </authorList>
    </citation>
    <scope>NUCLEOTIDE SEQUENCE</scope>
    <source>
        <strain evidence="1">HMF5335</strain>
    </source>
</reference>
<evidence type="ECO:0000313" key="2">
    <source>
        <dbReference type="Proteomes" id="UP000664034"/>
    </source>
</evidence>
<gene>
    <name evidence="1" type="ORF">J2I47_00530</name>
</gene>
<proteinExistence type="predicted"/>
<dbReference type="AlphaFoldDB" id="A0A939K197"/>
<dbReference type="Proteomes" id="UP000664034">
    <property type="component" value="Unassembled WGS sequence"/>
</dbReference>
<organism evidence="1 2">
    <name type="scientific">Fibrella rubiginis</name>
    <dbReference type="NCBI Taxonomy" id="2817060"/>
    <lineage>
        <taxon>Bacteria</taxon>
        <taxon>Pseudomonadati</taxon>
        <taxon>Bacteroidota</taxon>
        <taxon>Cytophagia</taxon>
        <taxon>Cytophagales</taxon>
        <taxon>Spirosomataceae</taxon>
        <taxon>Fibrella</taxon>
    </lineage>
</organism>
<evidence type="ECO:0000313" key="1">
    <source>
        <dbReference type="EMBL" id="MBO0935019.1"/>
    </source>
</evidence>
<dbReference type="RefSeq" id="WP_207362592.1">
    <property type="nucleotide sequence ID" value="NZ_JAFMYV010000001.1"/>
</dbReference>
<dbReference type="Pfam" id="PF13783">
    <property type="entry name" value="DUF4177"/>
    <property type="match status" value="1"/>
</dbReference>
<sequence length="65" mass="7395">MTQWEYISISFRPDQLDEFQDKLNKFGNLGWELVAMQTIEAKSISLFDGGNASAGIVVVFKRPKE</sequence>
<dbReference type="EMBL" id="JAFMYV010000001">
    <property type="protein sequence ID" value="MBO0935019.1"/>
    <property type="molecule type" value="Genomic_DNA"/>
</dbReference>
<name>A0A939K197_9BACT</name>